<protein>
    <submittedName>
        <fullName evidence="1">Uncharacterized protein</fullName>
    </submittedName>
</protein>
<evidence type="ECO:0000313" key="2">
    <source>
        <dbReference type="Proteomes" id="UP000593892"/>
    </source>
</evidence>
<gene>
    <name evidence="1" type="ORF">IRI77_13965</name>
</gene>
<keyword evidence="2" id="KW-1185">Reference proteome</keyword>
<reference evidence="1 2" key="1">
    <citation type="submission" date="2020-10" db="EMBL/GenBank/DDBJ databases">
        <title>Complete genome sequence of Paludibaculum fermentans P105T, a facultatively anaerobic acidobacterium capable of dissimilatory Fe(III) reduction.</title>
        <authorList>
            <person name="Dedysh S.N."/>
            <person name="Beletsky A.V."/>
            <person name="Kulichevskaya I.S."/>
            <person name="Mardanov A.V."/>
            <person name="Ravin N.V."/>
        </authorList>
    </citation>
    <scope>NUCLEOTIDE SEQUENCE [LARGE SCALE GENOMIC DNA]</scope>
    <source>
        <strain evidence="1 2">P105</strain>
    </source>
</reference>
<dbReference type="KEGG" id="pfer:IRI77_13965"/>
<organism evidence="1 2">
    <name type="scientific">Paludibaculum fermentans</name>
    <dbReference type="NCBI Taxonomy" id="1473598"/>
    <lineage>
        <taxon>Bacteria</taxon>
        <taxon>Pseudomonadati</taxon>
        <taxon>Acidobacteriota</taxon>
        <taxon>Terriglobia</taxon>
        <taxon>Bryobacterales</taxon>
        <taxon>Bryobacteraceae</taxon>
        <taxon>Paludibaculum</taxon>
    </lineage>
</organism>
<dbReference type="Proteomes" id="UP000593892">
    <property type="component" value="Chromosome"/>
</dbReference>
<name>A0A7S7SPB3_PALFE</name>
<sequence length="73" mass="8213">MDISGLIGRSPDRLSLVERRNFAGLWIALELYTPETLPLKRIEAAGRNVVECVKQLKSRGLDPLNFEFVALQS</sequence>
<evidence type="ECO:0000313" key="1">
    <source>
        <dbReference type="EMBL" id="QOY91000.1"/>
    </source>
</evidence>
<accession>A0A7S7SPB3</accession>
<dbReference type="AlphaFoldDB" id="A0A7S7SPB3"/>
<dbReference type="EMBL" id="CP063849">
    <property type="protein sequence ID" value="QOY91000.1"/>
    <property type="molecule type" value="Genomic_DNA"/>
</dbReference>
<proteinExistence type="predicted"/>